<protein>
    <submittedName>
        <fullName evidence="3">UPF0160 protein MYG1, mitochondrial</fullName>
    </submittedName>
</protein>
<accession>A0A0N5AA10</accession>
<organism evidence="2 3">
    <name type="scientific">Syphacia muris</name>
    <dbReference type="NCBI Taxonomy" id="451379"/>
    <lineage>
        <taxon>Eukaryota</taxon>
        <taxon>Metazoa</taxon>
        <taxon>Ecdysozoa</taxon>
        <taxon>Nematoda</taxon>
        <taxon>Chromadorea</taxon>
        <taxon>Rhabditida</taxon>
        <taxon>Spirurina</taxon>
        <taxon>Oxyuridomorpha</taxon>
        <taxon>Oxyuroidea</taxon>
        <taxon>Oxyuridae</taxon>
        <taxon>Syphacia</taxon>
    </lineage>
</organism>
<name>A0A0N5AA10_9BILA</name>
<dbReference type="GO" id="GO:0005634">
    <property type="term" value="C:nucleus"/>
    <property type="evidence" value="ECO:0007669"/>
    <property type="project" value="TreeGrafter"/>
</dbReference>
<evidence type="ECO:0000256" key="1">
    <source>
        <dbReference type="ARBA" id="ARBA00010105"/>
    </source>
</evidence>
<dbReference type="PANTHER" id="PTHR11215">
    <property type="entry name" value="METAL DEPENDENT HYDROLASE - RELATED"/>
    <property type="match status" value="1"/>
</dbReference>
<dbReference type="WBParaSite" id="SMUV_0000097201-mRNA-1">
    <property type="protein sequence ID" value="SMUV_0000097201-mRNA-1"/>
    <property type="gene ID" value="SMUV_0000097201"/>
</dbReference>
<comment type="similarity">
    <text evidence="1">Belongs to the MYG1 family.</text>
</comment>
<dbReference type="AlphaFoldDB" id="A0A0N5AA10"/>
<evidence type="ECO:0000313" key="2">
    <source>
        <dbReference type="Proteomes" id="UP000046393"/>
    </source>
</evidence>
<dbReference type="Proteomes" id="UP000046393">
    <property type="component" value="Unplaced"/>
</dbReference>
<dbReference type="PANTHER" id="PTHR11215:SF1">
    <property type="entry name" value="MYG1 EXONUCLEASE"/>
    <property type="match status" value="1"/>
</dbReference>
<evidence type="ECO:0000313" key="3">
    <source>
        <dbReference type="WBParaSite" id="SMUV_0000097201-mRNA-1"/>
    </source>
</evidence>
<dbReference type="GO" id="GO:0005737">
    <property type="term" value="C:cytoplasm"/>
    <property type="evidence" value="ECO:0007669"/>
    <property type="project" value="TreeGrafter"/>
</dbReference>
<sequence>MAICQVLTFRLQSGKLLHNFGFTLGQIHSLQGEYVKMGRIGTHNGEFHCDEALACFFLKSLPEFRNHEILRTRDSEVLDKCDIVVDVGSVYDHDKLRYDHHQRDFVMTMKALNLLDYTTKLSSAGLIYAHYGRKVIAALLQLDSDDPRIDQLYRSMYESFVECVDAIDNGIPQCDCIPRYKLNGTLSSRVSHLNPAWNEKDANPDERFLEAMKMVGEEFMSALNYLLKSWLPAKNIVLKAINERFEVFLFKQYILHFIGKIIVLRDSYCPWIQHLFELEKELGITGITYAIFPDRTSESWRVRAVPVDKNKMFENRLSLPVEWRSLRDNELSEVAKIRDCIFVHSSGFIGGNRSLQGALEMARKSLRSSN</sequence>
<keyword evidence="2" id="KW-1185">Reference proteome</keyword>
<dbReference type="InterPro" id="IPR003226">
    <property type="entry name" value="MYG1_exonuclease"/>
</dbReference>
<dbReference type="Pfam" id="PF03690">
    <property type="entry name" value="MYG1_exonuc"/>
    <property type="match status" value="1"/>
</dbReference>
<reference evidence="3" key="1">
    <citation type="submission" date="2017-02" db="UniProtKB">
        <authorList>
            <consortium name="WormBaseParasite"/>
        </authorList>
    </citation>
    <scope>IDENTIFICATION</scope>
</reference>
<proteinExistence type="inferred from homology"/>
<dbReference type="STRING" id="451379.A0A0N5AA10"/>